<feature type="compositionally biased region" description="Basic and acidic residues" evidence="1">
    <location>
        <begin position="171"/>
        <end position="190"/>
    </location>
</feature>
<gene>
    <name evidence="3" type="ORF">LY89DRAFT_660871</name>
</gene>
<proteinExistence type="predicted"/>
<dbReference type="Proteomes" id="UP000070700">
    <property type="component" value="Unassembled WGS sequence"/>
</dbReference>
<keyword evidence="4" id="KW-1185">Reference proteome</keyword>
<dbReference type="InParanoid" id="A0A132B3Z7"/>
<dbReference type="EMBL" id="KQ947441">
    <property type="protein sequence ID" value="KUJ07135.1"/>
    <property type="molecule type" value="Genomic_DNA"/>
</dbReference>
<evidence type="ECO:0000259" key="2">
    <source>
        <dbReference type="Pfam" id="PF20233"/>
    </source>
</evidence>
<dbReference type="RefSeq" id="XP_018061490.1">
    <property type="nucleotide sequence ID" value="XM_018212573.1"/>
</dbReference>
<dbReference type="OrthoDB" id="3559580at2759"/>
<feature type="domain" description="DUF6590" evidence="2">
    <location>
        <begin position="1"/>
        <end position="149"/>
    </location>
</feature>
<reference evidence="3 4" key="1">
    <citation type="submission" date="2015-10" db="EMBL/GenBank/DDBJ databases">
        <title>Full genome of DAOMC 229536 Phialocephala scopiformis, a fungal endophyte of spruce producing the potent anti-insectan compound rugulosin.</title>
        <authorList>
            <consortium name="DOE Joint Genome Institute"/>
            <person name="Walker A.K."/>
            <person name="Frasz S.L."/>
            <person name="Seifert K.A."/>
            <person name="Miller J.D."/>
            <person name="Mondo S.J."/>
            <person name="Labutti K."/>
            <person name="Lipzen A."/>
            <person name="Dockter R."/>
            <person name="Kennedy M."/>
            <person name="Grigoriev I.V."/>
            <person name="Spatafora J.W."/>
        </authorList>
    </citation>
    <scope>NUCLEOTIDE SEQUENCE [LARGE SCALE GENOMIC DNA]</scope>
    <source>
        <strain evidence="3 4">CBS 120377</strain>
    </source>
</reference>
<protein>
    <recommendedName>
        <fullName evidence="2">DUF6590 domain-containing protein</fullName>
    </recommendedName>
</protein>
<sequence length="206" mass="23168">MMLWTEPARSNAKRSSQLSTVWLGETAFSEIRRFVVIGEGHGNVICSPIHSYGGQATLKENLPDLEQHAIIHTSSEAPAGRCEYDAAGYIIAQEQLSKVPIRVIQELNHADGDLGDCSRINYAKIYTVEKYVRVLNIGRVHESSMDALLASSFFARPKDQPVQGPRRSAHKPRDNRERKEEPRDERDSNKRGQSSSSGGQHHHRRK</sequence>
<evidence type="ECO:0000313" key="4">
    <source>
        <dbReference type="Proteomes" id="UP000070700"/>
    </source>
</evidence>
<accession>A0A132B3Z7</accession>
<feature type="region of interest" description="Disordered" evidence="1">
    <location>
        <begin position="156"/>
        <end position="206"/>
    </location>
</feature>
<dbReference type="AlphaFoldDB" id="A0A132B3Z7"/>
<dbReference type="Pfam" id="PF20233">
    <property type="entry name" value="DUF6590"/>
    <property type="match status" value="1"/>
</dbReference>
<name>A0A132B3Z7_MOLSC</name>
<dbReference type="GeneID" id="28822299"/>
<dbReference type="InterPro" id="IPR046497">
    <property type="entry name" value="DUF6590"/>
</dbReference>
<evidence type="ECO:0000313" key="3">
    <source>
        <dbReference type="EMBL" id="KUJ07135.1"/>
    </source>
</evidence>
<evidence type="ECO:0000256" key="1">
    <source>
        <dbReference type="SAM" id="MobiDB-lite"/>
    </source>
</evidence>
<dbReference type="KEGG" id="psco:LY89DRAFT_660871"/>
<organism evidence="3 4">
    <name type="scientific">Mollisia scopiformis</name>
    <name type="common">Conifer needle endophyte fungus</name>
    <name type="synonym">Phialocephala scopiformis</name>
    <dbReference type="NCBI Taxonomy" id="149040"/>
    <lineage>
        <taxon>Eukaryota</taxon>
        <taxon>Fungi</taxon>
        <taxon>Dikarya</taxon>
        <taxon>Ascomycota</taxon>
        <taxon>Pezizomycotina</taxon>
        <taxon>Leotiomycetes</taxon>
        <taxon>Helotiales</taxon>
        <taxon>Mollisiaceae</taxon>
        <taxon>Mollisia</taxon>
    </lineage>
</organism>